<dbReference type="SMART" id="SM00070">
    <property type="entry name" value="GLUCA"/>
    <property type="match status" value="2"/>
</dbReference>
<dbReference type="PANTHER" id="PTHR11213">
    <property type="entry name" value="GLUCAGON-FAMILY NEUROPEPTIDE"/>
    <property type="match status" value="1"/>
</dbReference>
<dbReference type="GO" id="GO:0005576">
    <property type="term" value="C:extracellular region"/>
    <property type="evidence" value="ECO:0007669"/>
    <property type="project" value="UniProtKB-SubCell"/>
</dbReference>
<dbReference type="InterPro" id="IPR046963">
    <property type="entry name" value="VIP/GHRH-like"/>
</dbReference>
<dbReference type="Proteomes" id="UP000515145">
    <property type="component" value="Chromosome 15"/>
</dbReference>
<keyword evidence="7" id="KW-1133">Transmembrane helix</keyword>
<feature type="domain" description="Glucagon / GIP / secretin / VIP family" evidence="8">
    <location>
        <begin position="123"/>
        <end position="149"/>
    </location>
</feature>
<comment type="similarity">
    <text evidence="2">Belongs to the glucagon family.</text>
</comment>
<evidence type="ECO:0000256" key="5">
    <source>
        <dbReference type="ARBA" id="ARBA00022815"/>
    </source>
</evidence>
<keyword evidence="4" id="KW-0372">Hormone</keyword>
<evidence type="ECO:0000256" key="1">
    <source>
        <dbReference type="ARBA" id="ARBA00004613"/>
    </source>
</evidence>
<feature type="transmembrane region" description="Helical" evidence="7">
    <location>
        <begin position="12"/>
        <end position="32"/>
    </location>
</feature>
<dbReference type="GeneID" id="114447486"/>
<dbReference type="GO" id="GO:0032880">
    <property type="term" value="P:regulation of protein localization"/>
    <property type="evidence" value="ECO:0007669"/>
    <property type="project" value="TreeGrafter"/>
</dbReference>
<protein>
    <submittedName>
        <fullName evidence="10">Uncharacterized protein LOC114447486 isoform X1</fullName>
    </submittedName>
</protein>
<evidence type="ECO:0000313" key="10">
    <source>
        <dbReference type="RefSeq" id="XP_028279571.1"/>
    </source>
</evidence>
<comment type="function">
    <text evidence="6">VIP is a neuropeptide involved in a diverse array of physiological processes through activating the PACAP subfamily of class B1 G protein-coupled receptors: VIP receptor 1 (VPR1) and VIP receptor 2 (VPR2). Abundantly expressed throughout the CNS and peripheral nervous systems where they primarily exert neuroprotective and immune modulatory roles. Also causes vasodilation, lowers arterial blood pressure, stimulates myocardial contractility, increases glycogenolysis and relaxes the smooth muscle of trachea, stomach and gall bladder.</text>
</comment>
<evidence type="ECO:0000256" key="4">
    <source>
        <dbReference type="ARBA" id="ARBA00022702"/>
    </source>
</evidence>
<evidence type="ECO:0000313" key="9">
    <source>
        <dbReference type="Proteomes" id="UP000515145"/>
    </source>
</evidence>
<evidence type="ECO:0000256" key="3">
    <source>
        <dbReference type="ARBA" id="ARBA00022525"/>
    </source>
</evidence>
<sequence length="255" mass="28915">MLVNPNDSVILLTLYMPLPVCAYVLMQLTLCIKAAEQRESVSLPFVFQQLLNIGFTFLQFKNPAECMMVRLHLLFLCALMCSARPPAVFFSRTHGGDNTWRRRPSVDVQDLKLTYGLPRSTRHADGLFTSGYSRLLSQLTAKDYLESLTAKRDNDDLTEKQFPVKRHSDAVFTDKYSRFLKKMAAKKYLTSVLQGKRSVDPVLLKVSISSDSTLSQSTEGSMFHDIITQLPLVEDLTSAYEVSSYRVQCSHVHVF</sequence>
<evidence type="ECO:0000256" key="7">
    <source>
        <dbReference type="SAM" id="Phobius"/>
    </source>
</evidence>
<dbReference type="GO" id="GO:0007189">
    <property type="term" value="P:adenylate cyclase-activating G protein-coupled receptor signaling pathway"/>
    <property type="evidence" value="ECO:0007669"/>
    <property type="project" value="TreeGrafter"/>
</dbReference>
<dbReference type="OrthoDB" id="8795594at2759"/>
<reference evidence="10" key="1">
    <citation type="submission" date="2025-08" db="UniProtKB">
        <authorList>
            <consortium name="RefSeq"/>
        </authorList>
    </citation>
    <scope>IDENTIFICATION</scope>
</reference>
<gene>
    <name evidence="10" type="primary">LOC114447486</name>
</gene>
<dbReference type="GO" id="GO:0043005">
    <property type="term" value="C:neuron projection"/>
    <property type="evidence" value="ECO:0007669"/>
    <property type="project" value="TreeGrafter"/>
</dbReference>
<dbReference type="PANTHER" id="PTHR11213:SF5">
    <property type="entry name" value="VIP PEPTIDES"/>
    <property type="match status" value="1"/>
</dbReference>
<keyword evidence="3" id="KW-0964">Secreted</keyword>
<keyword evidence="5" id="KW-0027">Amidation</keyword>
<accession>A0A6P7JVP2</accession>
<dbReference type="GO" id="GO:0051428">
    <property type="term" value="F:peptide hormone receptor binding"/>
    <property type="evidence" value="ECO:0007669"/>
    <property type="project" value="TreeGrafter"/>
</dbReference>
<dbReference type="InterPro" id="IPR000532">
    <property type="entry name" value="Glucagon_GIP_secretin_VIP"/>
</dbReference>
<dbReference type="AlphaFoldDB" id="A0A6P7JVP2"/>
<keyword evidence="7" id="KW-0812">Transmembrane</keyword>
<evidence type="ECO:0000256" key="6">
    <source>
        <dbReference type="ARBA" id="ARBA00049976"/>
    </source>
</evidence>
<name>A0A6P7JVP2_9TELE</name>
<feature type="domain" description="Glucagon / GIP / secretin / VIP family" evidence="8">
    <location>
        <begin position="167"/>
        <end position="193"/>
    </location>
</feature>
<evidence type="ECO:0000256" key="2">
    <source>
        <dbReference type="ARBA" id="ARBA00008369"/>
    </source>
</evidence>
<dbReference type="Gene3D" id="6.10.250.590">
    <property type="match status" value="2"/>
</dbReference>
<dbReference type="Pfam" id="PF00123">
    <property type="entry name" value="Hormone_2"/>
    <property type="match status" value="2"/>
</dbReference>
<keyword evidence="7" id="KW-0472">Membrane</keyword>
<dbReference type="GO" id="GO:0048242">
    <property type="term" value="P:epinephrine secretion"/>
    <property type="evidence" value="ECO:0007669"/>
    <property type="project" value="TreeGrafter"/>
</dbReference>
<evidence type="ECO:0000259" key="8">
    <source>
        <dbReference type="SMART" id="SM00070"/>
    </source>
</evidence>
<comment type="subcellular location">
    <subcellularLocation>
        <location evidence="1">Secreted</location>
    </subcellularLocation>
</comment>
<dbReference type="GO" id="GO:0005184">
    <property type="term" value="F:neuropeptide hormone activity"/>
    <property type="evidence" value="ECO:0007669"/>
    <property type="project" value="InterPro"/>
</dbReference>
<organism evidence="9 10">
    <name type="scientific">Parambassis ranga</name>
    <name type="common">Indian glassy fish</name>
    <dbReference type="NCBI Taxonomy" id="210632"/>
    <lineage>
        <taxon>Eukaryota</taxon>
        <taxon>Metazoa</taxon>
        <taxon>Chordata</taxon>
        <taxon>Craniata</taxon>
        <taxon>Vertebrata</taxon>
        <taxon>Euteleostomi</taxon>
        <taxon>Actinopterygii</taxon>
        <taxon>Neopterygii</taxon>
        <taxon>Teleostei</taxon>
        <taxon>Neoteleostei</taxon>
        <taxon>Acanthomorphata</taxon>
        <taxon>Ovalentaria</taxon>
        <taxon>Ambassidae</taxon>
        <taxon>Parambassis</taxon>
    </lineage>
</organism>
<dbReference type="InParanoid" id="A0A6P7JVP2"/>
<proteinExistence type="inferred from homology"/>
<keyword evidence="9" id="KW-1185">Reference proteome</keyword>
<dbReference type="RefSeq" id="XP_028279571.1">
    <property type="nucleotide sequence ID" value="XM_028423770.1"/>
</dbReference>